<gene>
    <name evidence="1" type="ORF">DEBURN_LOCUS10715</name>
</gene>
<comment type="caution">
    <text evidence="1">The sequence shown here is derived from an EMBL/GenBank/DDBJ whole genome shotgun (WGS) entry which is preliminary data.</text>
</comment>
<dbReference type="OrthoDB" id="2494342at2759"/>
<dbReference type="EMBL" id="CAJVPK010003653">
    <property type="protein sequence ID" value="CAG8629629.1"/>
    <property type="molecule type" value="Genomic_DNA"/>
</dbReference>
<organism evidence="1 2">
    <name type="scientific">Diversispora eburnea</name>
    <dbReference type="NCBI Taxonomy" id="1213867"/>
    <lineage>
        <taxon>Eukaryota</taxon>
        <taxon>Fungi</taxon>
        <taxon>Fungi incertae sedis</taxon>
        <taxon>Mucoromycota</taxon>
        <taxon>Glomeromycotina</taxon>
        <taxon>Glomeromycetes</taxon>
        <taxon>Diversisporales</taxon>
        <taxon>Diversisporaceae</taxon>
        <taxon>Diversispora</taxon>
    </lineage>
</organism>
<protein>
    <submittedName>
        <fullName evidence="1">8763_t:CDS:1</fullName>
    </submittedName>
</protein>
<proteinExistence type="predicted"/>
<evidence type="ECO:0000313" key="1">
    <source>
        <dbReference type="EMBL" id="CAG8629629.1"/>
    </source>
</evidence>
<evidence type="ECO:0000313" key="2">
    <source>
        <dbReference type="Proteomes" id="UP000789706"/>
    </source>
</evidence>
<feature type="non-terminal residue" evidence="1">
    <location>
        <position position="1"/>
    </location>
</feature>
<keyword evidence="2" id="KW-1185">Reference proteome</keyword>
<reference evidence="1" key="1">
    <citation type="submission" date="2021-06" db="EMBL/GenBank/DDBJ databases">
        <authorList>
            <person name="Kallberg Y."/>
            <person name="Tangrot J."/>
            <person name="Rosling A."/>
        </authorList>
    </citation>
    <scope>NUCLEOTIDE SEQUENCE</scope>
    <source>
        <strain evidence="1">AZ414A</strain>
    </source>
</reference>
<dbReference type="Proteomes" id="UP000789706">
    <property type="component" value="Unassembled WGS sequence"/>
</dbReference>
<accession>A0A9N9D6H7</accession>
<sequence>LNFISENGNGEIKSRIDYIWILDNLADQLFYGDIISAHLTSQSDHACAIIEIETNIFEKQKPMLKKN</sequence>
<name>A0A9N9D6H7_9GLOM</name>
<dbReference type="AlphaFoldDB" id="A0A9N9D6H7"/>